<dbReference type="Proteomes" id="UP000831701">
    <property type="component" value="Chromosome 15"/>
</dbReference>
<name>A0ACB8W3V1_9TELE</name>
<evidence type="ECO:0000313" key="2">
    <source>
        <dbReference type="Proteomes" id="UP000831701"/>
    </source>
</evidence>
<organism evidence="1 2">
    <name type="scientific">Scortum barcoo</name>
    <name type="common">barcoo grunter</name>
    <dbReference type="NCBI Taxonomy" id="214431"/>
    <lineage>
        <taxon>Eukaryota</taxon>
        <taxon>Metazoa</taxon>
        <taxon>Chordata</taxon>
        <taxon>Craniata</taxon>
        <taxon>Vertebrata</taxon>
        <taxon>Euteleostomi</taxon>
        <taxon>Actinopterygii</taxon>
        <taxon>Neopterygii</taxon>
        <taxon>Teleostei</taxon>
        <taxon>Neoteleostei</taxon>
        <taxon>Acanthomorphata</taxon>
        <taxon>Eupercaria</taxon>
        <taxon>Centrarchiformes</taxon>
        <taxon>Terapontoidei</taxon>
        <taxon>Terapontidae</taxon>
        <taxon>Scortum</taxon>
    </lineage>
</organism>
<dbReference type="EMBL" id="CM041545">
    <property type="protein sequence ID" value="KAI3362537.1"/>
    <property type="molecule type" value="Genomic_DNA"/>
</dbReference>
<accession>A0ACB8W3V1</accession>
<protein>
    <submittedName>
        <fullName evidence="1">Uncharacterized protein</fullName>
    </submittedName>
</protein>
<sequence length="721" mass="83140">MFCKWMEFVSPVSLLVMKKIIINIGEKDPSKTNKTILLVGETGAGKSTLINTLVNYAMRVKWEDDVWFQIVKEDKKTSQCESQTSDVIVYQIFGFEDETLPYSLTIIDTPGYGDTRGIEQDEIVSQRLFELFRSDDGVHEINAVGLVLKATENRVSERQKYIFDSVLSLFGKKLEKNIVALITHSDGLTPENVLQALKDANIKCAKDEDNEPVHFLFNNRQNTQKTKKNKVALKSAWDISMEGMSQFTDFLKETPPQNLIKTVDVLNERIRLKACIQNLQERVEFIEKTQEEIKQTQEALKKHEEEMKKNENFTVEVDEPYKAKQTIDGGTWGFMWNRYKGATCCLVCEETCHYPGCVNAQYAKDCEVMKDGHCTVCTKRCSASVHVKERWIYVNKTRKVQDILPDMKKKYEEDKADCEKTTKLLEDLGKKIEELEKDKDHLLEESFLHVVKLEQIALNVDSLSTQVHLDFLIEKMKEKGDKEKVQKLEEMKSRVDEGTRVVLWYVWKTNSSSMAGTSRHDREMAMNAKRQLSACSDPVEKLRLQCLARGSSGIKGLGRTFKIMDDNNSRSLDLKEFLKGLNDYGILIEKQEAMALFQNFDRDGNGTIDFDEFLITLRPQMSEARKEVVMQAFRKLDKTGDGVITIEDLKGVYNAKYHPKYQNGEWTEDQVFRKFLDSFDSPYDKDGKVTQEEFMNYYAGVSASIDTDVYFIVMMRNAWKL</sequence>
<comment type="caution">
    <text evidence="1">The sequence shown here is derived from an EMBL/GenBank/DDBJ whole genome shotgun (WGS) entry which is preliminary data.</text>
</comment>
<keyword evidence="2" id="KW-1185">Reference proteome</keyword>
<evidence type="ECO:0000313" key="1">
    <source>
        <dbReference type="EMBL" id="KAI3362537.1"/>
    </source>
</evidence>
<gene>
    <name evidence="1" type="ORF">L3Q82_012808</name>
</gene>
<proteinExistence type="predicted"/>
<reference evidence="1" key="1">
    <citation type="submission" date="2022-04" db="EMBL/GenBank/DDBJ databases">
        <title>Jade perch genome.</title>
        <authorList>
            <person name="Chao B."/>
        </authorList>
    </citation>
    <scope>NUCLEOTIDE SEQUENCE</scope>
    <source>
        <strain evidence="1">CB-2022</strain>
    </source>
</reference>